<organism evidence="2 3">
    <name type="scientific">Ligilactobacillus pabuli</name>
    <dbReference type="NCBI Taxonomy" id="2886039"/>
    <lineage>
        <taxon>Bacteria</taxon>
        <taxon>Bacillati</taxon>
        <taxon>Bacillota</taxon>
        <taxon>Bacilli</taxon>
        <taxon>Lactobacillales</taxon>
        <taxon>Lactobacillaceae</taxon>
        <taxon>Ligilactobacillus</taxon>
    </lineage>
</organism>
<dbReference type="Proteomes" id="UP001055149">
    <property type="component" value="Unassembled WGS sequence"/>
</dbReference>
<evidence type="ECO:0000313" key="2">
    <source>
        <dbReference type="EMBL" id="GKS81189.1"/>
    </source>
</evidence>
<keyword evidence="1" id="KW-1133">Transmembrane helix</keyword>
<accession>A0ABQ5JGJ0</accession>
<keyword evidence="1" id="KW-0812">Transmembrane</keyword>
<evidence type="ECO:0000256" key="1">
    <source>
        <dbReference type="SAM" id="Phobius"/>
    </source>
</evidence>
<evidence type="ECO:0000313" key="3">
    <source>
        <dbReference type="Proteomes" id="UP001055149"/>
    </source>
</evidence>
<dbReference type="EMBL" id="BQXH01000006">
    <property type="protein sequence ID" value="GKS81189.1"/>
    <property type="molecule type" value="Genomic_DNA"/>
</dbReference>
<feature type="transmembrane region" description="Helical" evidence="1">
    <location>
        <begin position="43"/>
        <end position="61"/>
    </location>
</feature>
<feature type="transmembrane region" description="Helical" evidence="1">
    <location>
        <begin position="7"/>
        <end position="28"/>
    </location>
</feature>
<keyword evidence="1" id="KW-0472">Membrane</keyword>
<reference evidence="2" key="1">
    <citation type="journal article" date="2022" name="Int. J. Syst. Evol. Microbiol.">
        <title>A novel species of lactic acid bacteria, Ligilactobacillus pabuli sp. nov., isolated from alfalfa silage.</title>
        <authorList>
            <person name="Tohno M."/>
            <person name="Tanizawa Y."/>
            <person name="Sawada H."/>
            <person name="Sakamoto M."/>
            <person name="Ohkuma M."/>
            <person name="Kobayashi H."/>
        </authorList>
    </citation>
    <scope>NUCLEOTIDE SEQUENCE</scope>
    <source>
        <strain evidence="2">AF129</strain>
    </source>
</reference>
<comment type="caution">
    <text evidence="2">The sequence shown here is derived from an EMBL/GenBank/DDBJ whole genome shotgun (WGS) entry which is preliminary data.</text>
</comment>
<gene>
    <name evidence="2" type="ORF">LPAF129_08750</name>
</gene>
<dbReference type="RefSeq" id="WP_244054952.1">
    <property type="nucleotide sequence ID" value="NZ_BQXH01000006.1"/>
</dbReference>
<name>A0ABQ5JGJ0_9LACO</name>
<keyword evidence="3" id="KW-1185">Reference proteome</keyword>
<sequence length="63" mass="7156">MRFAIRLIFGLIFETGLATTYMVIASLVKEWLNQKNNTSESSTANAVFCAILFYGCLYFNFSD</sequence>
<proteinExistence type="predicted"/>
<protein>
    <submittedName>
        <fullName evidence="2">Uncharacterized protein</fullName>
    </submittedName>
</protein>